<organism evidence="2 3">
    <name type="scientific">Blumeria graminis f. sp. tritici</name>
    <dbReference type="NCBI Taxonomy" id="62690"/>
    <lineage>
        <taxon>Eukaryota</taxon>
        <taxon>Fungi</taxon>
        <taxon>Dikarya</taxon>
        <taxon>Ascomycota</taxon>
        <taxon>Pezizomycotina</taxon>
        <taxon>Leotiomycetes</taxon>
        <taxon>Erysiphales</taxon>
        <taxon>Erysiphaceae</taxon>
        <taxon>Blumeria</taxon>
    </lineage>
</organism>
<evidence type="ECO:0000313" key="3">
    <source>
        <dbReference type="Proteomes" id="UP000324639"/>
    </source>
</evidence>
<accession>A0A9X9MLC4</accession>
<sequence>MNLLVFGVVLIFLIFRFCLISCTFGSDSRGWNELGCRKSYKEPCRIRRSLTQCG</sequence>
<dbReference type="AlphaFoldDB" id="A0A9X9MLC4"/>
<dbReference type="EMBL" id="LR026991">
    <property type="protein sequence ID" value="VDB90764.1"/>
    <property type="molecule type" value="Genomic_DNA"/>
</dbReference>
<feature type="signal peptide" evidence="1">
    <location>
        <begin position="1"/>
        <end position="25"/>
    </location>
</feature>
<feature type="chain" id="PRO_5040989975" evidence="1">
    <location>
        <begin position="26"/>
        <end position="54"/>
    </location>
</feature>
<reference evidence="2 3" key="1">
    <citation type="submission" date="2018-08" db="EMBL/GenBank/DDBJ databases">
        <authorList>
            <person name="Muller C M."/>
        </authorList>
    </citation>
    <scope>NUCLEOTIDE SEQUENCE [LARGE SCALE GENOMIC DNA]</scope>
</reference>
<protein>
    <submittedName>
        <fullName evidence="2">BgtTE-56086</fullName>
    </submittedName>
</protein>
<evidence type="ECO:0000313" key="2">
    <source>
        <dbReference type="EMBL" id="VDB90764.1"/>
    </source>
</evidence>
<name>A0A9X9MLC4_BLUGR</name>
<keyword evidence="1" id="KW-0732">Signal</keyword>
<dbReference type="Proteomes" id="UP000324639">
    <property type="component" value="Chromosome Bgt_-08"/>
</dbReference>
<keyword evidence="3" id="KW-1185">Reference proteome</keyword>
<gene>
    <name evidence="2" type="ORF">BGT96224V316_LOCUS6285</name>
</gene>
<evidence type="ECO:0000256" key="1">
    <source>
        <dbReference type="SAM" id="SignalP"/>
    </source>
</evidence>
<proteinExistence type="predicted"/>